<protein>
    <recommendedName>
        <fullName evidence="4">ABC transporter permease</fullName>
    </recommendedName>
</protein>
<feature type="transmembrane region" description="Helical" evidence="1">
    <location>
        <begin position="103"/>
        <end position="125"/>
    </location>
</feature>
<dbReference type="EMBL" id="JBANBB010000001">
    <property type="protein sequence ID" value="MEK0306558.1"/>
    <property type="molecule type" value="Genomic_DNA"/>
</dbReference>
<gene>
    <name evidence="2" type="ORF">V8P97_03620</name>
</gene>
<proteinExistence type="predicted"/>
<organism evidence="2 3">
    <name type="scientific">Bifidobacterium favimelis</name>
    <dbReference type="NCBI Taxonomy" id="3122979"/>
    <lineage>
        <taxon>Bacteria</taxon>
        <taxon>Bacillati</taxon>
        <taxon>Actinomycetota</taxon>
        <taxon>Actinomycetes</taxon>
        <taxon>Bifidobacteriales</taxon>
        <taxon>Bifidobacteriaceae</taxon>
        <taxon>Bifidobacterium</taxon>
    </lineage>
</organism>
<feature type="transmembrane region" description="Helical" evidence="1">
    <location>
        <begin position="193"/>
        <end position="212"/>
    </location>
</feature>
<dbReference type="Proteomes" id="UP001373159">
    <property type="component" value="Unassembled WGS sequence"/>
</dbReference>
<evidence type="ECO:0000313" key="2">
    <source>
        <dbReference type="EMBL" id="MEK0306558.1"/>
    </source>
</evidence>
<keyword evidence="1" id="KW-0472">Membrane</keyword>
<keyword evidence="1" id="KW-1133">Transmembrane helix</keyword>
<feature type="transmembrane region" description="Helical" evidence="1">
    <location>
        <begin position="162"/>
        <end position="181"/>
    </location>
</feature>
<keyword evidence="3" id="KW-1185">Reference proteome</keyword>
<reference evidence="2 3" key="1">
    <citation type="submission" date="2024-02" db="EMBL/GenBank/DDBJ databases">
        <title>Bifidobacterium honeyensis sp. nov., isolated from the comb honey.</title>
        <authorList>
            <person name="Liu W."/>
            <person name="Li Y."/>
        </authorList>
    </citation>
    <scope>NUCLEOTIDE SEQUENCE [LARGE SCALE GENOMIC DNA]</scope>
    <source>
        <strain evidence="2 3">IMAU50988</strain>
    </source>
</reference>
<evidence type="ECO:0008006" key="4">
    <source>
        <dbReference type="Google" id="ProtNLM"/>
    </source>
</evidence>
<evidence type="ECO:0000313" key="3">
    <source>
        <dbReference type="Proteomes" id="UP001373159"/>
    </source>
</evidence>
<comment type="caution">
    <text evidence="2">The sequence shown here is derived from an EMBL/GenBank/DDBJ whole genome shotgun (WGS) entry which is preliminary data.</text>
</comment>
<feature type="transmembrane region" description="Helical" evidence="1">
    <location>
        <begin position="61"/>
        <end position="83"/>
    </location>
</feature>
<sequence length="221" mass="25380">MHKGNRWLFYLRDRWPFRLAILVVYLPVIGRYLFMEDPQTRFLGMMPTPMERSVSPVPFDMVSFTFLTVGLLAALGQPTAYLLEDDWMAYIRKPRGWNRYLRYLGFTVGYCLLFSLPQLILQLLVKGNGHLRVVIEGFACATWTVFLLMLVVCMAALAGNAVVGYMVCLIFAFLYSSLAPVQSLLMSRAPLSLPVWAILYAIVTVGLFFVDYRMFKRCEIL</sequence>
<name>A0ABU8ZNZ4_9BIFI</name>
<feature type="transmembrane region" description="Helical" evidence="1">
    <location>
        <begin position="15"/>
        <end position="34"/>
    </location>
</feature>
<evidence type="ECO:0000256" key="1">
    <source>
        <dbReference type="SAM" id="Phobius"/>
    </source>
</evidence>
<accession>A0ABU8ZNZ4</accession>
<keyword evidence="1" id="KW-0812">Transmembrane</keyword>
<feature type="transmembrane region" description="Helical" evidence="1">
    <location>
        <begin position="131"/>
        <end position="155"/>
    </location>
</feature>